<evidence type="ECO:0000256" key="1">
    <source>
        <dbReference type="ARBA" id="ARBA00004613"/>
    </source>
</evidence>
<dbReference type="GO" id="GO:0008283">
    <property type="term" value="P:cell population proliferation"/>
    <property type="evidence" value="ECO:0007669"/>
    <property type="project" value="UniProtKB-UniRule"/>
</dbReference>
<evidence type="ECO:0000313" key="11">
    <source>
        <dbReference type="EMBL" id="CAI0462003.1"/>
    </source>
</evidence>
<dbReference type="GO" id="GO:0030154">
    <property type="term" value="P:cell differentiation"/>
    <property type="evidence" value="ECO:0007669"/>
    <property type="project" value="UniProtKB-UniRule"/>
</dbReference>
<sequence>MIFPFILQPCTSYLIRTNYLINIIIIALLLTFMLAHGADLHPTTLGDGDESLGERCAESVGEEGEECLTRRTLQAHLDYIYTQPHPPHLPFP</sequence>
<keyword evidence="10" id="KW-0812">Transmembrane</keyword>
<proteinExistence type="inferred from homology"/>
<evidence type="ECO:0000313" key="12">
    <source>
        <dbReference type="Proteomes" id="UP001154282"/>
    </source>
</evidence>
<evidence type="ECO:0000256" key="7">
    <source>
        <dbReference type="ARBA" id="ARBA00022782"/>
    </source>
</evidence>
<organism evidence="11 12">
    <name type="scientific">Linum tenue</name>
    <dbReference type="NCBI Taxonomy" id="586396"/>
    <lineage>
        <taxon>Eukaryota</taxon>
        <taxon>Viridiplantae</taxon>
        <taxon>Streptophyta</taxon>
        <taxon>Embryophyta</taxon>
        <taxon>Tracheophyta</taxon>
        <taxon>Spermatophyta</taxon>
        <taxon>Magnoliopsida</taxon>
        <taxon>eudicotyledons</taxon>
        <taxon>Gunneridae</taxon>
        <taxon>Pentapetalae</taxon>
        <taxon>rosids</taxon>
        <taxon>fabids</taxon>
        <taxon>Malpighiales</taxon>
        <taxon>Linaceae</taxon>
        <taxon>Linum</taxon>
    </lineage>
</organism>
<keyword evidence="10" id="KW-0472">Membrane</keyword>
<keyword evidence="8 9" id="KW-0339">Growth factor</keyword>
<keyword evidence="10" id="KW-1133">Transmembrane helix</keyword>
<comment type="similarity">
    <text evidence="2 9">Belongs to the phytosulfokine family.</text>
</comment>
<keyword evidence="6 9" id="KW-0732">Signal</keyword>
<dbReference type="Pfam" id="PF06404">
    <property type="entry name" value="PSK"/>
    <property type="match status" value="1"/>
</dbReference>
<keyword evidence="3 9" id="KW-0217">Developmental protein</keyword>
<comment type="caution">
    <text evidence="11">The sequence shown here is derived from an EMBL/GenBank/DDBJ whole genome shotgun (WGS) entry which is preliminary data.</text>
</comment>
<dbReference type="EMBL" id="CAMGYJ010000008">
    <property type="protein sequence ID" value="CAI0462003.1"/>
    <property type="molecule type" value="Genomic_DNA"/>
</dbReference>
<evidence type="ECO:0000256" key="2">
    <source>
        <dbReference type="ARBA" id="ARBA00010781"/>
    </source>
</evidence>
<comment type="PTM">
    <text evidence="9">Sulfation is important for activity and for the binding to a putative membrane receptor.</text>
</comment>
<keyword evidence="7 9" id="KW-0221">Differentiation</keyword>
<keyword evidence="5 9" id="KW-0765">Sulfation</keyword>
<comment type="function">
    <text evidence="9">Promotes plant cell differentiation, organogenesis and somatic embryogenesis as well as cell proliferation.</text>
</comment>
<comment type="PTM">
    <text evidence="9">PSK-alpha is produced by endopeptidase digestion. PSK-beta is produced from PSK-alpha by exopeptidase digestion.</text>
</comment>
<evidence type="ECO:0000256" key="9">
    <source>
        <dbReference type="RuleBase" id="RU368031"/>
    </source>
</evidence>
<reference evidence="11" key="1">
    <citation type="submission" date="2022-08" db="EMBL/GenBank/DDBJ databases">
        <authorList>
            <person name="Gutierrez-Valencia J."/>
        </authorList>
    </citation>
    <scope>NUCLEOTIDE SEQUENCE</scope>
</reference>
<comment type="subcellular location">
    <subcellularLocation>
        <location evidence="1 9">Secreted</location>
    </subcellularLocation>
</comment>
<dbReference type="GO" id="GO:0005576">
    <property type="term" value="C:extracellular region"/>
    <property type="evidence" value="ECO:0007669"/>
    <property type="project" value="UniProtKB-SubCell"/>
</dbReference>
<evidence type="ECO:0000256" key="3">
    <source>
        <dbReference type="ARBA" id="ARBA00022473"/>
    </source>
</evidence>
<evidence type="ECO:0000256" key="5">
    <source>
        <dbReference type="ARBA" id="ARBA00022641"/>
    </source>
</evidence>
<protein>
    <recommendedName>
        <fullName evidence="9">Phytosulfokine</fullName>
    </recommendedName>
    <component>
        <recommendedName>
            <fullName evidence="9">Phytosulfokine-alpha</fullName>
            <shortName evidence="9">PSK-alpha</shortName>
            <shortName evidence="9">Phytosulfokine-a</shortName>
        </recommendedName>
    </component>
    <component>
        <recommendedName>
            <fullName evidence="9">Phytosulfokine-beta</fullName>
            <shortName evidence="9">PSK-beta</shortName>
            <shortName evidence="9">Phytosulfokine-b</shortName>
        </recommendedName>
    </component>
</protein>
<dbReference type="InterPro" id="IPR009438">
    <property type="entry name" value="Phytosulfokine"/>
</dbReference>
<evidence type="ECO:0000256" key="8">
    <source>
        <dbReference type="ARBA" id="ARBA00023030"/>
    </source>
</evidence>
<dbReference type="AlphaFoldDB" id="A0AAV0NTR9"/>
<evidence type="ECO:0000256" key="4">
    <source>
        <dbReference type="ARBA" id="ARBA00022525"/>
    </source>
</evidence>
<dbReference type="PANTHER" id="PTHR33285">
    <property type="entry name" value="PHYTOSULFOKINES 3"/>
    <property type="match status" value="1"/>
</dbReference>
<accession>A0AAV0NTR9</accession>
<keyword evidence="4 9" id="KW-0964">Secreted</keyword>
<feature type="transmembrane region" description="Helical" evidence="10">
    <location>
        <begin position="20"/>
        <end position="38"/>
    </location>
</feature>
<evidence type="ECO:0000256" key="10">
    <source>
        <dbReference type="SAM" id="Phobius"/>
    </source>
</evidence>
<gene>
    <name evidence="11" type="ORF">LITE_LOCUS35171</name>
</gene>
<dbReference type="GO" id="GO:0008083">
    <property type="term" value="F:growth factor activity"/>
    <property type="evidence" value="ECO:0007669"/>
    <property type="project" value="UniProtKB-UniRule"/>
</dbReference>
<name>A0AAV0NTR9_9ROSI</name>
<dbReference type="Proteomes" id="UP001154282">
    <property type="component" value="Unassembled WGS sequence"/>
</dbReference>
<dbReference type="PANTHER" id="PTHR33285:SF55">
    <property type="entry name" value="PHYTOSULFOKINES 3"/>
    <property type="match status" value="1"/>
</dbReference>
<evidence type="ECO:0000256" key="6">
    <source>
        <dbReference type="ARBA" id="ARBA00022729"/>
    </source>
</evidence>
<keyword evidence="12" id="KW-1185">Reference proteome</keyword>